<dbReference type="Proteomes" id="UP000050497">
    <property type="component" value="Unassembled WGS sequence"/>
</dbReference>
<dbReference type="Proteomes" id="UP000182800">
    <property type="component" value="Unassembled WGS sequence"/>
</dbReference>
<dbReference type="STRING" id="1653334.GA0071312_0371"/>
<comment type="caution">
    <text evidence="2">The sequence shown here is derived from an EMBL/GenBank/DDBJ whole genome shotgun (WGS) entry which is preliminary data.</text>
</comment>
<keyword evidence="5" id="KW-1185">Reference proteome</keyword>
<sequence>MAYFFLMFMATALFLAAPVIAIIALVKVRELASLVAQLQARIDRFSVRINDRKALLYDPEDAAAGKSGAASAENDRARKDPPGPRP</sequence>
<reference evidence="3 5" key="2">
    <citation type="submission" date="2016-08" db="EMBL/GenBank/DDBJ databases">
        <authorList>
            <person name="Varghese N."/>
            <person name="Submissions Spin"/>
        </authorList>
    </citation>
    <scope>NUCLEOTIDE SEQUENCE [LARGE SCALE GENOMIC DNA]</scope>
    <source>
        <strain evidence="3 5">HL-109</strain>
    </source>
</reference>
<evidence type="ECO:0000313" key="3">
    <source>
        <dbReference type="EMBL" id="SCC78578.1"/>
    </source>
</evidence>
<dbReference type="AlphaFoldDB" id="A0A0P7XPP7"/>
<accession>A0A0P7XPP7</accession>
<evidence type="ECO:0000313" key="2">
    <source>
        <dbReference type="EMBL" id="KPQ09477.1"/>
    </source>
</evidence>
<proteinExistence type="predicted"/>
<evidence type="ECO:0000313" key="5">
    <source>
        <dbReference type="Proteomes" id="UP000182800"/>
    </source>
</evidence>
<feature type="compositionally biased region" description="Basic and acidic residues" evidence="1">
    <location>
        <begin position="73"/>
        <end position="86"/>
    </location>
</feature>
<gene>
    <name evidence="3" type="ORF">GA0071312_0371</name>
    <name evidence="2" type="ORF">HLUCCO17_14795</name>
</gene>
<organism evidence="2 4">
    <name type="scientific">Saliniramus fredricksonii</name>
    <dbReference type="NCBI Taxonomy" id="1653334"/>
    <lineage>
        <taxon>Bacteria</taxon>
        <taxon>Pseudomonadati</taxon>
        <taxon>Pseudomonadota</taxon>
        <taxon>Alphaproteobacteria</taxon>
        <taxon>Hyphomicrobiales</taxon>
        <taxon>Salinarimonadaceae</taxon>
        <taxon>Saliniramus</taxon>
    </lineage>
</organism>
<dbReference type="EMBL" id="LJSX01000027">
    <property type="protein sequence ID" value="KPQ09477.1"/>
    <property type="molecule type" value="Genomic_DNA"/>
</dbReference>
<evidence type="ECO:0000313" key="4">
    <source>
        <dbReference type="Proteomes" id="UP000050497"/>
    </source>
</evidence>
<reference evidence="2 4" key="1">
    <citation type="submission" date="2015-09" db="EMBL/GenBank/DDBJ databases">
        <title>Identification and resolution of microdiversity through metagenomic sequencing of parallel consortia.</title>
        <authorList>
            <person name="Nelson W.C."/>
            <person name="Romine M.F."/>
            <person name="Lindemann S.R."/>
        </authorList>
    </citation>
    <scope>NUCLEOTIDE SEQUENCE [LARGE SCALE GENOMIC DNA]</scope>
    <source>
        <strain evidence="2">HL-109</strain>
    </source>
</reference>
<feature type="region of interest" description="Disordered" evidence="1">
    <location>
        <begin position="62"/>
        <end position="86"/>
    </location>
</feature>
<feature type="compositionally biased region" description="Low complexity" evidence="1">
    <location>
        <begin position="62"/>
        <end position="72"/>
    </location>
</feature>
<dbReference type="EMBL" id="FMBM01000001">
    <property type="protein sequence ID" value="SCC78578.1"/>
    <property type="molecule type" value="Genomic_DNA"/>
</dbReference>
<evidence type="ECO:0000256" key="1">
    <source>
        <dbReference type="SAM" id="MobiDB-lite"/>
    </source>
</evidence>
<protein>
    <submittedName>
        <fullName evidence="2">Uncharacterized protein</fullName>
    </submittedName>
</protein>
<name>A0A0P7XPP7_9HYPH</name>